<sequence>MCRRTTCRTCGKPSYAGCGMHVEQVLADVPRAQRCPGDHRSAKAEQASEAGRTGRAGFFRRLFGRG</sequence>
<dbReference type="Proteomes" id="UP000317940">
    <property type="component" value="Unassembled WGS sequence"/>
</dbReference>
<reference evidence="2 3" key="1">
    <citation type="submission" date="2019-06" db="EMBL/GenBank/DDBJ databases">
        <title>Sequencing the genomes of 1000 actinobacteria strains.</title>
        <authorList>
            <person name="Klenk H.-P."/>
        </authorList>
    </citation>
    <scope>NUCLEOTIDE SEQUENCE [LARGE SCALE GENOMIC DNA]</scope>
    <source>
        <strain evidence="2 3">DSM 44826</strain>
    </source>
</reference>
<dbReference type="PANTHER" id="PTHR34724:SF2">
    <property type="entry name" value="OS12G0596101 PROTEIN"/>
    <property type="match status" value="1"/>
</dbReference>
<protein>
    <submittedName>
        <fullName evidence="2">Uncharacterized protein</fullName>
    </submittedName>
</protein>
<evidence type="ECO:0000313" key="2">
    <source>
        <dbReference type="EMBL" id="TWF83078.1"/>
    </source>
</evidence>
<dbReference type="AlphaFoldDB" id="A0A561T7J7"/>
<comment type="caution">
    <text evidence="2">The sequence shown here is derived from an EMBL/GenBank/DDBJ whole genome shotgun (WGS) entry which is preliminary data.</text>
</comment>
<dbReference type="RefSeq" id="WP_145910312.1">
    <property type="nucleotide sequence ID" value="NZ_BAAAMZ010000007.1"/>
</dbReference>
<dbReference type="PANTHER" id="PTHR34724">
    <property type="entry name" value="OS12G0596101 PROTEIN"/>
    <property type="match status" value="1"/>
</dbReference>
<name>A0A561T7J7_9ACTN</name>
<keyword evidence="3" id="KW-1185">Reference proteome</keyword>
<evidence type="ECO:0000256" key="1">
    <source>
        <dbReference type="SAM" id="MobiDB-lite"/>
    </source>
</evidence>
<feature type="region of interest" description="Disordered" evidence="1">
    <location>
        <begin position="34"/>
        <end position="53"/>
    </location>
</feature>
<evidence type="ECO:0000313" key="3">
    <source>
        <dbReference type="Proteomes" id="UP000317940"/>
    </source>
</evidence>
<dbReference type="EMBL" id="VIWT01000004">
    <property type="protein sequence ID" value="TWF83078.1"/>
    <property type="molecule type" value="Genomic_DNA"/>
</dbReference>
<accession>A0A561T7J7</accession>
<proteinExistence type="predicted"/>
<organism evidence="2 3">
    <name type="scientific">Kitasatospora viridis</name>
    <dbReference type="NCBI Taxonomy" id="281105"/>
    <lineage>
        <taxon>Bacteria</taxon>
        <taxon>Bacillati</taxon>
        <taxon>Actinomycetota</taxon>
        <taxon>Actinomycetes</taxon>
        <taxon>Kitasatosporales</taxon>
        <taxon>Streptomycetaceae</taxon>
        <taxon>Kitasatospora</taxon>
    </lineage>
</organism>
<gene>
    <name evidence="2" type="ORF">FHX73_14561</name>
</gene>
<dbReference type="OrthoDB" id="4377282at2"/>